<dbReference type="EMBL" id="CDMZ01005874">
    <property type="protein sequence ID" value="CEM55413.1"/>
    <property type="molecule type" value="Genomic_DNA"/>
</dbReference>
<feature type="transmembrane region" description="Helical" evidence="1">
    <location>
        <begin position="75"/>
        <end position="96"/>
    </location>
</feature>
<keyword evidence="1" id="KW-0472">Membrane</keyword>
<keyword evidence="1" id="KW-1133">Transmembrane helix</keyword>
<dbReference type="VEuPathDB" id="CryptoDB:Cvel_13531"/>
<proteinExistence type="predicted"/>
<organism evidence="2">
    <name type="scientific">Chromera velia CCMP2878</name>
    <dbReference type="NCBI Taxonomy" id="1169474"/>
    <lineage>
        <taxon>Eukaryota</taxon>
        <taxon>Sar</taxon>
        <taxon>Alveolata</taxon>
        <taxon>Colpodellida</taxon>
        <taxon>Chromeraceae</taxon>
        <taxon>Chromera</taxon>
    </lineage>
</organism>
<sequence>MRDAVKRALMSASNRIIMMNFIVQDVVLKTFKKRWLSAREVAQRSSKLSALRSIVTDTLWSWLLPQEEYRERRRYAFRCLMMGHKGMMMFALRYYALMLRGFDSTLINVEKLWECIGSIGSFRLSNYVLSWLKSPGVQVLAPQGITENSYRALFDAPLIIVVREEALGMFFGKVRSGYRTDVQLTELFGASFPVPASTLQRTLDPCLYIVMGSLQSQERVDVGISYTVQEVQPADAGAQDSQAEDQS</sequence>
<dbReference type="AlphaFoldDB" id="A0A0G4IDR9"/>
<evidence type="ECO:0000256" key="1">
    <source>
        <dbReference type="SAM" id="Phobius"/>
    </source>
</evidence>
<evidence type="ECO:0000313" key="2">
    <source>
        <dbReference type="EMBL" id="CEM55413.1"/>
    </source>
</evidence>
<accession>A0A0G4IDR9</accession>
<keyword evidence="1" id="KW-0812">Transmembrane</keyword>
<protein>
    <submittedName>
        <fullName evidence="2">Uncharacterized protein</fullName>
    </submittedName>
</protein>
<dbReference type="PhylomeDB" id="A0A0G4IDR9"/>
<gene>
    <name evidence="2" type="ORF">Cvel_13531</name>
</gene>
<reference evidence="2" key="1">
    <citation type="submission" date="2014-11" db="EMBL/GenBank/DDBJ databases">
        <authorList>
            <person name="Otto D Thomas"/>
            <person name="Naeem Raeece"/>
        </authorList>
    </citation>
    <scope>NUCLEOTIDE SEQUENCE</scope>
</reference>
<name>A0A0G4IDR9_9ALVE</name>